<gene>
    <name evidence="1" type="ORF">M422DRAFT_143230</name>
</gene>
<keyword evidence="2" id="KW-1185">Reference proteome</keyword>
<proteinExistence type="predicted"/>
<reference evidence="1 2" key="1">
    <citation type="submission" date="2014-06" db="EMBL/GenBank/DDBJ databases">
        <title>Evolutionary Origins and Diversification of the Mycorrhizal Mutualists.</title>
        <authorList>
            <consortium name="DOE Joint Genome Institute"/>
            <consortium name="Mycorrhizal Genomics Consortium"/>
            <person name="Kohler A."/>
            <person name="Kuo A."/>
            <person name="Nagy L.G."/>
            <person name="Floudas D."/>
            <person name="Copeland A."/>
            <person name="Barry K.W."/>
            <person name="Cichocki N."/>
            <person name="Veneault-Fourrey C."/>
            <person name="LaButti K."/>
            <person name="Lindquist E.A."/>
            <person name="Lipzen A."/>
            <person name="Lundell T."/>
            <person name="Morin E."/>
            <person name="Murat C."/>
            <person name="Riley R."/>
            <person name="Ohm R."/>
            <person name="Sun H."/>
            <person name="Tunlid A."/>
            <person name="Henrissat B."/>
            <person name="Grigoriev I.V."/>
            <person name="Hibbett D.S."/>
            <person name="Martin F."/>
        </authorList>
    </citation>
    <scope>NUCLEOTIDE SEQUENCE [LARGE SCALE GENOMIC DNA]</scope>
    <source>
        <strain evidence="1 2">SS14</strain>
    </source>
</reference>
<dbReference type="HOGENOM" id="CLU_013084_5_1_1"/>
<accession>A0A0C9VAH6</accession>
<evidence type="ECO:0000313" key="2">
    <source>
        <dbReference type="Proteomes" id="UP000054279"/>
    </source>
</evidence>
<sequence length="79" mass="9467">HLKVLRAEEEILRLNVEIKRLATWIEDEMELFSSILEKLVETDPILYEMMKERAFRQERINDRLRAILHQISILDGFTG</sequence>
<dbReference type="OrthoDB" id="2676448at2759"/>
<feature type="non-terminal residue" evidence="1">
    <location>
        <position position="1"/>
    </location>
</feature>
<organism evidence="1 2">
    <name type="scientific">Sphaerobolus stellatus (strain SS14)</name>
    <dbReference type="NCBI Taxonomy" id="990650"/>
    <lineage>
        <taxon>Eukaryota</taxon>
        <taxon>Fungi</taxon>
        <taxon>Dikarya</taxon>
        <taxon>Basidiomycota</taxon>
        <taxon>Agaricomycotina</taxon>
        <taxon>Agaricomycetes</taxon>
        <taxon>Phallomycetidae</taxon>
        <taxon>Geastrales</taxon>
        <taxon>Sphaerobolaceae</taxon>
        <taxon>Sphaerobolus</taxon>
    </lineage>
</organism>
<feature type="non-terminal residue" evidence="1">
    <location>
        <position position="79"/>
    </location>
</feature>
<name>A0A0C9VAH6_SPHS4</name>
<dbReference type="EMBL" id="KN837201">
    <property type="protein sequence ID" value="KIJ34336.1"/>
    <property type="molecule type" value="Genomic_DNA"/>
</dbReference>
<protein>
    <submittedName>
        <fullName evidence="1">Uncharacterized protein</fullName>
    </submittedName>
</protein>
<dbReference type="Proteomes" id="UP000054279">
    <property type="component" value="Unassembled WGS sequence"/>
</dbReference>
<evidence type="ECO:0000313" key="1">
    <source>
        <dbReference type="EMBL" id="KIJ34336.1"/>
    </source>
</evidence>
<dbReference type="AlphaFoldDB" id="A0A0C9VAH6"/>